<feature type="transmembrane region" description="Helical" evidence="7">
    <location>
        <begin position="357"/>
        <end position="380"/>
    </location>
</feature>
<name>A0A927C355_9GAMM</name>
<keyword evidence="2" id="KW-1003">Cell membrane</keyword>
<dbReference type="PANTHER" id="PTHR30572">
    <property type="entry name" value="MEMBRANE COMPONENT OF TRANSPORTER-RELATED"/>
    <property type="match status" value="1"/>
</dbReference>
<sequence>MRWLDIVQWIWRSVTSGKQRSSLTITGIAIGIMAVAMLTSVGEGLRHYLLESFSQFGTRIIAVTPGKSSTLGASGVVNSVRPLSLDDAKSLRELPFVETVVPVISGTARVEAGRYTRNTNVFGVGPQAAEAWLIGVSKGSFLPDDKLESARSLAVLGAGLKKELFGLQNPLGQLVRVGHSRFRVVGVMESKGQLLGFDLDDAIYIPISRAQQLFNRDGLMEVDVVFSEQGNSRRISALVKERLIARHGAEDFTLFTQEDMLGSLDKILNIMTLIVAALGGISLLVGGVGVLTIMTTALQERTREIGLLCALGANSKQIVLLFLGEAIVLAASGGVIGLFLVVVLVLGVNVFAPDIPLALNGFYLFLALGLSMLVGLLAGIGPALRAAHLNPIAALHTE</sequence>
<dbReference type="InterPro" id="IPR050250">
    <property type="entry name" value="Macrolide_Exporter_MacB"/>
</dbReference>
<evidence type="ECO:0000313" key="11">
    <source>
        <dbReference type="Proteomes" id="UP000610558"/>
    </source>
</evidence>
<dbReference type="Pfam" id="PF02687">
    <property type="entry name" value="FtsX"/>
    <property type="match status" value="1"/>
</dbReference>
<dbReference type="PANTHER" id="PTHR30572:SF4">
    <property type="entry name" value="ABC TRANSPORTER PERMEASE YTRF"/>
    <property type="match status" value="1"/>
</dbReference>
<dbReference type="AlphaFoldDB" id="A0A927C355"/>
<dbReference type="EMBL" id="JACXLD010000008">
    <property type="protein sequence ID" value="MBD2859929.1"/>
    <property type="molecule type" value="Genomic_DNA"/>
</dbReference>
<feature type="transmembrane region" description="Helical" evidence="7">
    <location>
        <begin position="318"/>
        <end position="351"/>
    </location>
</feature>
<dbReference type="Pfam" id="PF12704">
    <property type="entry name" value="MacB_PCD"/>
    <property type="match status" value="1"/>
</dbReference>
<dbReference type="RefSeq" id="WP_190766267.1">
    <property type="nucleotide sequence ID" value="NZ_JACXLD010000008.1"/>
</dbReference>
<comment type="caution">
    <text evidence="10">The sequence shown here is derived from an EMBL/GenBank/DDBJ whole genome shotgun (WGS) entry which is preliminary data.</text>
</comment>
<proteinExistence type="inferred from homology"/>
<evidence type="ECO:0000256" key="4">
    <source>
        <dbReference type="ARBA" id="ARBA00022989"/>
    </source>
</evidence>
<feature type="domain" description="MacB-like periplasmic core" evidence="9">
    <location>
        <begin position="21"/>
        <end position="231"/>
    </location>
</feature>
<evidence type="ECO:0000256" key="1">
    <source>
        <dbReference type="ARBA" id="ARBA00004651"/>
    </source>
</evidence>
<dbReference type="InterPro" id="IPR025857">
    <property type="entry name" value="MacB_PCD"/>
</dbReference>
<comment type="similarity">
    <text evidence="6">Belongs to the ABC-4 integral membrane protein family.</text>
</comment>
<comment type="subcellular location">
    <subcellularLocation>
        <location evidence="1">Cell membrane</location>
        <topology evidence="1">Multi-pass membrane protein</topology>
    </subcellularLocation>
</comment>
<evidence type="ECO:0000256" key="2">
    <source>
        <dbReference type="ARBA" id="ARBA00022475"/>
    </source>
</evidence>
<keyword evidence="3 7" id="KW-0812">Transmembrane</keyword>
<reference evidence="10" key="1">
    <citation type="submission" date="2020-09" db="EMBL/GenBank/DDBJ databases">
        <authorList>
            <person name="Yoon J.-W."/>
        </authorList>
    </citation>
    <scope>NUCLEOTIDE SEQUENCE</scope>
    <source>
        <strain evidence="10">KMU-158</strain>
    </source>
</reference>
<evidence type="ECO:0000256" key="5">
    <source>
        <dbReference type="ARBA" id="ARBA00023136"/>
    </source>
</evidence>
<feature type="transmembrane region" description="Helical" evidence="7">
    <location>
        <begin position="270"/>
        <end position="298"/>
    </location>
</feature>
<evidence type="ECO:0000259" key="8">
    <source>
        <dbReference type="Pfam" id="PF02687"/>
    </source>
</evidence>
<keyword evidence="11" id="KW-1185">Reference proteome</keyword>
<evidence type="ECO:0000259" key="9">
    <source>
        <dbReference type="Pfam" id="PF12704"/>
    </source>
</evidence>
<dbReference type="Proteomes" id="UP000610558">
    <property type="component" value="Unassembled WGS sequence"/>
</dbReference>
<evidence type="ECO:0000256" key="3">
    <source>
        <dbReference type="ARBA" id="ARBA00022692"/>
    </source>
</evidence>
<accession>A0A927C355</accession>
<evidence type="ECO:0000313" key="10">
    <source>
        <dbReference type="EMBL" id="MBD2859929.1"/>
    </source>
</evidence>
<evidence type="ECO:0000256" key="6">
    <source>
        <dbReference type="ARBA" id="ARBA00038076"/>
    </source>
</evidence>
<feature type="domain" description="ABC3 transporter permease C-terminal" evidence="8">
    <location>
        <begin position="278"/>
        <end position="391"/>
    </location>
</feature>
<dbReference type="InterPro" id="IPR003838">
    <property type="entry name" value="ABC3_permease_C"/>
</dbReference>
<gene>
    <name evidence="10" type="ORF">IB286_13045</name>
</gene>
<keyword evidence="4 7" id="KW-1133">Transmembrane helix</keyword>
<evidence type="ECO:0000256" key="7">
    <source>
        <dbReference type="SAM" id="Phobius"/>
    </source>
</evidence>
<keyword evidence="5 7" id="KW-0472">Membrane</keyword>
<feature type="transmembrane region" description="Helical" evidence="7">
    <location>
        <begin position="21"/>
        <end position="42"/>
    </location>
</feature>
<dbReference type="GO" id="GO:0022857">
    <property type="term" value="F:transmembrane transporter activity"/>
    <property type="evidence" value="ECO:0007669"/>
    <property type="project" value="TreeGrafter"/>
</dbReference>
<organism evidence="10 11">
    <name type="scientific">Spongiibacter pelagi</name>
    <dbReference type="NCBI Taxonomy" id="2760804"/>
    <lineage>
        <taxon>Bacteria</taxon>
        <taxon>Pseudomonadati</taxon>
        <taxon>Pseudomonadota</taxon>
        <taxon>Gammaproteobacteria</taxon>
        <taxon>Cellvibrionales</taxon>
        <taxon>Spongiibacteraceae</taxon>
        <taxon>Spongiibacter</taxon>
    </lineage>
</organism>
<protein>
    <submittedName>
        <fullName evidence="10">ABC transporter permease</fullName>
    </submittedName>
</protein>
<dbReference type="GO" id="GO:0005886">
    <property type="term" value="C:plasma membrane"/>
    <property type="evidence" value="ECO:0007669"/>
    <property type="project" value="UniProtKB-SubCell"/>
</dbReference>